<dbReference type="GO" id="GO:0031624">
    <property type="term" value="F:ubiquitin conjugating enzyme binding"/>
    <property type="evidence" value="ECO:0007669"/>
    <property type="project" value="TreeGrafter"/>
</dbReference>
<dbReference type="InterPro" id="IPR033276">
    <property type="entry name" value="BB"/>
</dbReference>
<name>A0AAV8S363_ENSVE</name>
<evidence type="ECO:0000313" key="5">
    <source>
        <dbReference type="Proteomes" id="UP001222027"/>
    </source>
</evidence>
<dbReference type="GO" id="GO:0016567">
    <property type="term" value="P:protein ubiquitination"/>
    <property type="evidence" value="ECO:0007669"/>
    <property type="project" value="InterPro"/>
</dbReference>
<dbReference type="Proteomes" id="UP001222027">
    <property type="component" value="Unassembled WGS sequence"/>
</dbReference>
<feature type="compositionally biased region" description="Polar residues" evidence="2">
    <location>
        <begin position="164"/>
        <end position="182"/>
    </location>
</feature>
<organism evidence="4 5">
    <name type="scientific">Ensete ventricosum</name>
    <name type="common">Abyssinian banana</name>
    <name type="synonym">Musa ensete</name>
    <dbReference type="NCBI Taxonomy" id="4639"/>
    <lineage>
        <taxon>Eukaryota</taxon>
        <taxon>Viridiplantae</taxon>
        <taxon>Streptophyta</taxon>
        <taxon>Embryophyta</taxon>
        <taxon>Tracheophyta</taxon>
        <taxon>Spermatophyta</taxon>
        <taxon>Magnoliopsida</taxon>
        <taxon>Liliopsida</taxon>
        <taxon>Zingiberales</taxon>
        <taxon>Musaceae</taxon>
        <taxon>Ensete</taxon>
    </lineage>
</organism>
<dbReference type="AlphaFoldDB" id="A0AAV8S363"/>
<feature type="region of interest" description="Disordered" evidence="2">
    <location>
        <begin position="164"/>
        <end position="185"/>
    </location>
</feature>
<evidence type="ECO:0000256" key="1">
    <source>
        <dbReference type="PROSITE-ProRule" id="PRU00175"/>
    </source>
</evidence>
<sequence>MRASLVYGDRPTRFDRSAVVSEGRVGGLPVVMAMEFETKGKKEVNVHYMNVPVPYVVEENFGGYFHSHDDLAWAEELQNQEGMYRSFQRNVHSDISEDSSSAGSRLHNGHNRSIGESNSSGTARFESQLALDEAFARELQELENQLADTSLGEITKIEANITPAQSSTANAEHNSASQSSQVVREDDIDPDSMSYEELQQLGETIGAESRGLPDELISLLQSSTYKTGLFSRKDKSEKCVICCMAYKNRDKLIKLSCQHQYHKVCITKWLKINKACPSGAPACGSFEQLGLFSSRSRVYSAEQIARSASLLILMLVLPLIDSVSLVDGSVDTFHQTNKPDDHH</sequence>
<keyword evidence="1" id="KW-0862">Zinc</keyword>
<feature type="domain" description="RING-type" evidence="3">
    <location>
        <begin position="239"/>
        <end position="277"/>
    </location>
</feature>
<evidence type="ECO:0000256" key="2">
    <source>
        <dbReference type="SAM" id="MobiDB-lite"/>
    </source>
</evidence>
<dbReference type="GO" id="GO:0004842">
    <property type="term" value="F:ubiquitin-protein transferase activity"/>
    <property type="evidence" value="ECO:0007669"/>
    <property type="project" value="InterPro"/>
</dbReference>
<evidence type="ECO:0000259" key="3">
    <source>
        <dbReference type="PROSITE" id="PS50089"/>
    </source>
</evidence>
<dbReference type="Gene3D" id="3.30.40.10">
    <property type="entry name" value="Zinc/RING finger domain, C3HC4 (zinc finger)"/>
    <property type="match status" value="1"/>
</dbReference>
<evidence type="ECO:0000313" key="4">
    <source>
        <dbReference type="EMBL" id="KAJ8513803.1"/>
    </source>
</evidence>
<dbReference type="InterPro" id="IPR013083">
    <property type="entry name" value="Znf_RING/FYVE/PHD"/>
</dbReference>
<proteinExistence type="predicted"/>
<keyword evidence="1" id="KW-0863">Zinc-finger</keyword>
<accession>A0AAV8S363</accession>
<dbReference type="EMBL" id="JAQQAF010000001">
    <property type="protein sequence ID" value="KAJ8513803.1"/>
    <property type="molecule type" value="Genomic_DNA"/>
</dbReference>
<reference evidence="4 5" key="1">
    <citation type="submission" date="2022-12" db="EMBL/GenBank/DDBJ databases">
        <title>Chromosome-scale assembly of the Ensete ventricosum genome.</title>
        <authorList>
            <person name="Dussert Y."/>
            <person name="Stocks J."/>
            <person name="Wendawek A."/>
            <person name="Woldeyes F."/>
            <person name="Nichols R.A."/>
            <person name="Borrell J.S."/>
        </authorList>
    </citation>
    <scope>NUCLEOTIDE SEQUENCE [LARGE SCALE GENOMIC DNA]</scope>
    <source>
        <strain evidence="5">cv. Maze</strain>
        <tissue evidence="4">Seeds</tissue>
    </source>
</reference>
<dbReference type="PANTHER" id="PTHR46400:SF11">
    <property type="entry name" value="OS04G0571200 PROTEIN"/>
    <property type="match status" value="1"/>
</dbReference>
<gene>
    <name evidence="4" type="ORF">OPV22_004237</name>
</gene>
<comment type="caution">
    <text evidence="4">The sequence shown here is derived from an EMBL/GenBank/DDBJ whole genome shotgun (WGS) entry which is preliminary data.</text>
</comment>
<dbReference type="SUPFAM" id="SSF57850">
    <property type="entry name" value="RING/U-box"/>
    <property type="match status" value="1"/>
</dbReference>
<dbReference type="Pfam" id="PF13639">
    <property type="entry name" value="zf-RING_2"/>
    <property type="match status" value="1"/>
</dbReference>
<keyword evidence="1" id="KW-0479">Metal-binding</keyword>
<dbReference type="GO" id="GO:0046621">
    <property type="term" value="P:negative regulation of organ growth"/>
    <property type="evidence" value="ECO:0007669"/>
    <property type="project" value="InterPro"/>
</dbReference>
<dbReference type="InterPro" id="IPR001841">
    <property type="entry name" value="Znf_RING"/>
</dbReference>
<dbReference type="GO" id="GO:0008270">
    <property type="term" value="F:zinc ion binding"/>
    <property type="evidence" value="ECO:0007669"/>
    <property type="project" value="UniProtKB-KW"/>
</dbReference>
<protein>
    <recommendedName>
        <fullName evidence="3">RING-type domain-containing protein</fullName>
    </recommendedName>
</protein>
<dbReference type="PANTHER" id="PTHR46400">
    <property type="entry name" value="RING/U-BOX SUPERFAMILY PROTEIN"/>
    <property type="match status" value="1"/>
</dbReference>
<dbReference type="FunFam" id="3.30.40.10:FF:000226">
    <property type="entry name" value="E3 ubiquitin ligase BIG BROTHER"/>
    <property type="match status" value="1"/>
</dbReference>
<dbReference type="PROSITE" id="PS50089">
    <property type="entry name" value="ZF_RING_2"/>
    <property type="match status" value="1"/>
</dbReference>
<feature type="region of interest" description="Disordered" evidence="2">
    <location>
        <begin position="94"/>
        <end position="121"/>
    </location>
</feature>
<keyword evidence="5" id="KW-1185">Reference proteome</keyword>